<dbReference type="SUPFAM" id="SSF46785">
    <property type="entry name" value="Winged helix' DNA-binding domain"/>
    <property type="match status" value="1"/>
</dbReference>
<evidence type="ECO:0000313" key="1">
    <source>
        <dbReference type="EMBL" id="MFC6837539.1"/>
    </source>
</evidence>
<proteinExistence type="predicted"/>
<dbReference type="AlphaFoldDB" id="A0ABD5UB01"/>
<dbReference type="InterPro" id="IPR036390">
    <property type="entry name" value="WH_DNA-bd_sf"/>
</dbReference>
<dbReference type="Proteomes" id="UP001596406">
    <property type="component" value="Unassembled WGS sequence"/>
</dbReference>
<dbReference type="Gene3D" id="1.10.10.10">
    <property type="entry name" value="Winged helix-like DNA-binding domain superfamily/Winged helix DNA-binding domain"/>
    <property type="match status" value="1"/>
</dbReference>
<accession>A0ABD5UB01</accession>
<dbReference type="RefSeq" id="WP_304449204.1">
    <property type="nucleotide sequence ID" value="NZ_JARRAH010000001.1"/>
</dbReference>
<keyword evidence="2" id="KW-1185">Reference proteome</keyword>
<dbReference type="EMBL" id="JBHSXM010000001">
    <property type="protein sequence ID" value="MFC6837539.1"/>
    <property type="molecule type" value="Genomic_DNA"/>
</dbReference>
<protein>
    <submittedName>
        <fullName evidence="1">ArsR family transcriptional regulator</fullName>
    </submittedName>
</protein>
<organism evidence="1 2">
    <name type="scientific">Halomarina ordinaria</name>
    <dbReference type="NCBI Taxonomy" id="3033939"/>
    <lineage>
        <taxon>Archaea</taxon>
        <taxon>Methanobacteriati</taxon>
        <taxon>Methanobacteriota</taxon>
        <taxon>Stenosarchaea group</taxon>
        <taxon>Halobacteria</taxon>
        <taxon>Halobacteriales</taxon>
        <taxon>Natronomonadaceae</taxon>
        <taxon>Halomarina</taxon>
    </lineage>
</organism>
<gene>
    <name evidence="1" type="ORF">ACFQHK_13585</name>
</gene>
<evidence type="ECO:0000313" key="2">
    <source>
        <dbReference type="Proteomes" id="UP001596406"/>
    </source>
</evidence>
<name>A0ABD5UB01_9EURY</name>
<dbReference type="InterPro" id="IPR036388">
    <property type="entry name" value="WH-like_DNA-bd_sf"/>
</dbReference>
<sequence length="70" mass="7834">MELTALDEAILDELNEGARTQGFLVDATGEPRYKVHERLKLLVAAGHIENIHENTALYELRTDPRSDGES</sequence>
<reference evidence="1 2" key="1">
    <citation type="journal article" date="2019" name="Int. J. Syst. Evol. Microbiol.">
        <title>The Global Catalogue of Microorganisms (GCM) 10K type strain sequencing project: providing services to taxonomists for standard genome sequencing and annotation.</title>
        <authorList>
            <consortium name="The Broad Institute Genomics Platform"/>
            <consortium name="The Broad Institute Genome Sequencing Center for Infectious Disease"/>
            <person name="Wu L."/>
            <person name="Ma J."/>
        </authorList>
    </citation>
    <scope>NUCLEOTIDE SEQUENCE [LARGE SCALE GENOMIC DNA]</scope>
    <source>
        <strain evidence="1 2">PSRA2</strain>
    </source>
</reference>
<comment type="caution">
    <text evidence="1">The sequence shown here is derived from an EMBL/GenBank/DDBJ whole genome shotgun (WGS) entry which is preliminary data.</text>
</comment>